<name>A0A430AJN9_9ENTE</name>
<protein>
    <recommendedName>
        <fullName evidence="6">Aminotransferase</fullName>
        <ecNumber evidence="6">2.6.1.-</ecNumber>
    </recommendedName>
</protein>
<keyword evidence="9" id="KW-1185">Reference proteome</keyword>
<proteinExistence type="inferred from homology"/>
<dbReference type="OrthoDB" id="9802328at2"/>
<evidence type="ECO:0000256" key="3">
    <source>
        <dbReference type="ARBA" id="ARBA00022576"/>
    </source>
</evidence>
<sequence>MKISQRAQKIAPSITLATSAKAKALKESGLDVLSLTVGEPDFTTPKNIGAAAKKAIDNGTASFYKPSAGIMELRQAIIERTKKDYGLTYHQNQVMVTEGAKFATFCLFQVLLDAGDEVLIPTPYWVSYSEQVKLAQGKSVFVGGKEANGYKVTVEELEAARTTKTQALLLNSPCNPTGAVYTTEELQKIGEWAVAHDIVILSDDIYGKLVYNKNKFTPIATLSEKIRKQTIIINGVSKSYSMTGWRIGYVLGDEQIIQAMIAFASQSTSNCAAVSQYAAVEALTGTQETVEEMRQAFENRLNTIYPKFSALPGFKLTKPQGAFYLFPNIRETLTLCGYEHVTDWVQDLLEEVQVAVVTGEGFGAPDNIRISYATDLETLEKAVARMKTFIESKIALKV</sequence>
<dbReference type="Proteomes" id="UP000288669">
    <property type="component" value="Unassembled WGS sequence"/>
</dbReference>
<dbReference type="PROSITE" id="PS00105">
    <property type="entry name" value="AA_TRANSFER_CLASS_1"/>
    <property type="match status" value="1"/>
</dbReference>
<dbReference type="AlphaFoldDB" id="A0A430AJN9"/>
<evidence type="ECO:0000256" key="6">
    <source>
        <dbReference type="RuleBase" id="RU000481"/>
    </source>
</evidence>
<dbReference type="EC" id="2.6.1.-" evidence="6"/>
<keyword evidence="3 6" id="KW-0032">Aminotransferase</keyword>
<dbReference type="InterPro" id="IPR015422">
    <property type="entry name" value="PyrdxlP-dep_Trfase_small"/>
</dbReference>
<evidence type="ECO:0000259" key="7">
    <source>
        <dbReference type="Pfam" id="PF00155"/>
    </source>
</evidence>
<evidence type="ECO:0000313" key="9">
    <source>
        <dbReference type="Proteomes" id="UP000288669"/>
    </source>
</evidence>
<dbReference type="InterPro" id="IPR050596">
    <property type="entry name" value="AspAT/PAT-like"/>
</dbReference>
<dbReference type="PRINTS" id="PR00753">
    <property type="entry name" value="ACCSYNTHASE"/>
</dbReference>
<dbReference type="InterPro" id="IPR004838">
    <property type="entry name" value="NHTrfase_class1_PyrdxlP-BS"/>
</dbReference>
<dbReference type="InterPro" id="IPR015424">
    <property type="entry name" value="PyrdxlP-dep_Trfase"/>
</dbReference>
<dbReference type="EMBL" id="NGJZ01000001">
    <property type="protein sequence ID" value="RSU08214.1"/>
    <property type="molecule type" value="Genomic_DNA"/>
</dbReference>
<dbReference type="CDD" id="cd00609">
    <property type="entry name" value="AAT_like"/>
    <property type="match status" value="1"/>
</dbReference>
<comment type="similarity">
    <text evidence="2 6">Belongs to the class-I pyridoxal-phosphate-dependent aminotransferase family.</text>
</comment>
<dbReference type="SUPFAM" id="SSF53383">
    <property type="entry name" value="PLP-dependent transferases"/>
    <property type="match status" value="1"/>
</dbReference>
<evidence type="ECO:0000313" key="8">
    <source>
        <dbReference type="EMBL" id="RSU08214.1"/>
    </source>
</evidence>
<comment type="cofactor">
    <cofactor evidence="1 6">
        <name>pyridoxal 5'-phosphate</name>
        <dbReference type="ChEBI" id="CHEBI:597326"/>
    </cofactor>
</comment>
<dbReference type="Gene3D" id="3.40.640.10">
    <property type="entry name" value="Type I PLP-dependent aspartate aminotransferase-like (Major domain)"/>
    <property type="match status" value="1"/>
</dbReference>
<keyword evidence="4 6" id="KW-0808">Transferase</keyword>
<accession>A0A430AJN9</accession>
<evidence type="ECO:0000256" key="5">
    <source>
        <dbReference type="ARBA" id="ARBA00022898"/>
    </source>
</evidence>
<dbReference type="InterPro" id="IPR015421">
    <property type="entry name" value="PyrdxlP-dep_Trfase_major"/>
</dbReference>
<dbReference type="Pfam" id="PF00155">
    <property type="entry name" value="Aminotran_1_2"/>
    <property type="match status" value="1"/>
</dbReference>
<dbReference type="PANTHER" id="PTHR46383:SF1">
    <property type="entry name" value="ASPARTATE AMINOTRANSFERASE"/>
    <property type="match status" value="1"/>
</dbReference>
<dbReference type="Gene3D" id="3.90.1150.10">
    <property type="entry name" value="Aspartate Aminotransferase, domain 1"/>
    <property type="match status" value="1"/>
</dbReference>
<dbReference type="GO" id="GO:0006520">
    <property type="term" value="P:amino acid metabolic process"/>
    <property type="evidence" value="ECO:0007669"/>
    <property type="project" value="InterPro"/>
</dbReference>
<evidence type="ECO:0000256" key="4">
    <source>
        <dbReference type="ARBA" id="ARBA00022679"/>
    </source>
</evidence>
<dbReference type="InterPro" id="IPR004839">
    <property type="entry name" value="Aminotransferase_I/II_large"/>
</dbReference>
<dbReference type="PANTHER" id="PTHR46383">
    <property type="entry name" value="ASPARTATE AMINOTRANSFERASE"/>
    <property type="match status" value="1"/>
</dbReference>
<dbReference type="RefSeq" id="WP_126822601.1">
    <property type="nucleotide sequence ID" value="NZ_JBHLWU010000001.1"/>
</dbReference>
<keyword evidence="5" id="KW-0663">Pyridoxal phosphate</keyword>
<dbReference type="FunFam" id="3.40.640.10:FF:000033">
    <property type="entry name" value="Aspartate aminotransferase"/>
    <property type="match status" value="1"/>
</dbReference>
<reference evidence="8 9" key="1">
    <citation type="submission" date="2017-05" db="EMBL/GenBank/DDBJ databases">
        <title>Vagococcus spp. assemblies.</title>
        <authorList>
            <person name="Gulvik C.A."/>
        </authorList>
    </citation>
    <scope>NUCLEOTIDE SEQUENCE [LARGE SCALE GENOMIC DNA]</scope>
    <source>
        <strain evidence="8 9">DSM 24756</strain>
    </source>
</reference>
<evidence type="ECO:0000256" key="2">
    <source>
        <dbReference type="ARBA" id="ARBA00007441"/>
    </source>
</evidence>
<organism evidence="8 9">
    <name type="scientific">Vagococcus entomophilus</name>
    <dbReference type="NCBI Taxonomy" id="1160095"/>
    <lineage>
        <taxon>Bacteria</taxon>
        <taxon>Bacillati</taxon>
        <taxon>Bacillota</taxon>
        <taxon>Bacilli</taxon>
        <taxon>Lactobacillales</taxon>
        <taxon>Enterococcaceae</taxon>
        <taxon>Vagococcus</taxon>
    </lineage>
</organism>
<dbReference type="GO" id="GO:0030170">
    <property type="term" value="F:pyridoxal phosphate binding"/>
    <property type="evidence" value="ECO:0007669"/>
    <property type="project" value="InterPro"/>
</dbReference>
<comment type="caution">
    <text evidence="8">The sequence shown here is derived from an EMBL/GenBank/DDBJ whole genome shotgun (WGS) entry which is preliminary data.</text>
</comment>
<gene>
    <name evidence="8" type="ORF">CBF30_02935</name>
</gene>
<feature type="domain" description="Aminotransferase class I/classII large" evidence="7">
    <location>
        <begin position="31"/>
        <end position="385"/>
    </location>
</feature>
<evidence type="ECO:0000256" key="1">
    <source>
        <dbReference type="ARBA" id="ARBA00001933"/>
    </source>
</evidence>
<dbReference type="GO" id="GO:0008483">
    <property type="term" value="F:transaminase activity"/>
    <property type="evidence" value="ECO:0007669"/>
    <property type="project" value="UniProtKB-KW"/>
</dbReference>